<comment type="caution">
    <text evidence="2">The sequence shown here is derived from an EMBL/GenBank/DDBJ whole genome shotgun (WGS) entry which is preliminary data.</text>
</comment>
<dbReference type="InterPro" id="IPR003598">
    <property type="entry name" value="Ig_sub2"/>
</dbReference>
<dbReference type="AlphaFoldDB" id="A0A8S3ZGG7"/>
<dbReference type="SUPFAM" id="SSF48726">
    <property type="entry name" value="Immunoglobulin"/>
    <property type="match status" value="1"/>
</dbReference>
<dbReference type="EMBL" id="CAJHNH020002294">
    <property type="protein sequence ID" value="CAG5126222.1"/>
    <property type="molecule type" value="Genomic_DNA"/>
</dbReference>
<evidence type="ECO:0000313" key="2">
    <source>
        <dbReference type="EMBL" id="CAG5126222.1"/>
    </source>
</evidence>
<sequence length="113" mass="13087">FLKTPNFYTVEVGSVAVLECAIEDLENRRVIWRKASDPNPLTVGRESFYNNDRYLVEHEPGEDTWNLIIQQVRLSDAGVYECQVSSRLRHLRQHVLLTVKGIDWVDMLLSSLL</sequence>
<accession>A0A8S3ZGG7</accession>
<organism evidence="2 3">
    <name type="scientific">Candidula unifasciata</name>
    <dbReference type="NCBI Taxonomy" id="100452"/>
    <lineage>
        <taxon>Eukaryota</taxon>
        <taxon>Metazoa</taxon>
        <taxon>Spiralia</taxon>
        <taxon>Lophotrochozoa</taxon>
        <taxon>Mollusca</taxon>
        <taxon>Gastropoda</taxon>
        <taxon>Heterobranchia</taxon>
        <taxon>Euthyneura</taxon>
        <taxon>Panpulmonata</taxon>
        <taxon>Eupulmonata</taxon>
        <taxon>Stylommatophora</taxon>
        <taxon>Helicina</taxon>
        <taxon>Helicoidea</taxon>
        <taxon>Geomitridae</taxon>
        <taxon>Candidula</taxon>
    </lineage>
</organism>
<evidence type="ECO:0000313" key="3">
    <source>
        <dbReference type="Proteomes" id="UP000678393"/>
    </source>
</evidence>
<dbReference type="GO" id="GO:0032589">
    <property type="term" value="C:neuron projection membrane"/>
    <property type="evidence" value="ECO:0007669"/>
    <property type="project" value="TreeGrafter"/>
</dbReference>
<keyword evidence="3" id="KW-1185">Reference proteome</keyword>
<dbReference type="SMART" id="SM00409">
    <property type="entry name" value="IG"/>
    <property type="match status" value="1"/>
</dbReference>
<dbReference type="InterPro" id="IPR037448">
    <property type="entry name" value="Zig-8"/>
</dbReference>
<dbReference type="Proteomes" id="UP000678393">
    <property type="component" value="Unassembled WGS sequence"/>
</dbReference>
<dbReference type="InterPro" id="IPR013098">
    <property type="entry name" value="Ig_I-set"/>
</dbReference>
<dbReference type="PANTHER" id="PTHR23279">
    <property type="entry name" value="DEFECTIVE PROBOSCIS EXTENSION RESPONSE DPR -RELATED"/>
    <property type="match status" value="1"/>
</dbReference>
<reference evidence="2" key="1">
    <citation type="submission" date="2021-04" db="EMBL/GenBank/DDBJ databases">
        <authorList>
            <consortium name="Molecular Ecology Group"/>
        </authorList>
    </citation>
    <scope>NUCLEOTIDE SEQUENCE</scope>
</reference>
<dbReference type="GO" id="GO:0050808">
    <property type="term" value="P:synapse organization"/>
    <property type="evidence" value="ECO:0007669"/>
    <property type="project" value="TreeGrafter"/>
</dbReference>
<dbReference type="InterPro" id="IPR036179">
    <property type="entry name" value="Ig-like_dom_sf"/>
</dbReference>
<proteinExistence type="predicted"/>
<dbReference type="InterPro" id="IPR003599">
    <property type="entry name" value="Ig_sub"/>
</dbReference>
<dbReference type="CDD" id="cd00096">
    <property type="entry name" value="Ig"/>
    <property type="match status" value="1"/>
</dbReference>
<protein>
    <recommendedName>
        <fullName evidence="1">Ig-like domain-containing protein</fullName>
    </recommendedName>
</protein>
<dbReference type="SMART" id="SM00408">
    <property type="entry name" value="IGc2"/>
    <property type="match status" value="1"/>
</dbReference>
<dbReference type="Pfam" id="PF07679">
    <property type="entry name" value="I-set"/>
    <property type="match status" value="1"/>
</dbReference>
<dbReference type="PANTHER" id="PTHR23279:SF36">
    <property type="entry name" value="DEFECTIVE PROBOSCIS EXTENSION RESPONSE 9, ISOFORM A"/>
    <property type="match status" value="1"/>
</dbReference>
<dbReference type="PROSITE" id="PS50835">
    <property type="entry name" value="IG_LIKE"/>
    <property type="match status" value="1"/>
</dbReference>
<dbReference type="OrthoDB" id="190835at2759"/>
<feature type="non-terminal residue" evidence="2">
    <location>
        <position position="113"/>
    </location>
</feature>
<evidence type="ECO:0000259" key="1">
    <source>
        <dbReference type="PROSITE" id="PS50835"/>
    </source>
</evidence>
<gene>
    <name evidence="2" type="ORF">CUNI_LOCUS11780</name>
</gene>
<feature type="domain" description="Ig-like" evidence="1">
    <location>
        <begin position="1"/>
        <end position="98"/>
    </location>
</feature>
<name>A0A8S3ZGG7_9EUPU</name>
<dbReference type="InterPro" id="IPR007110">
    <property type="entry name" value="Ig-like_dom"/>
</dbReference>
<dbReference type="InterPro" id="IPR013783">
    <property type="entry name" value="Ig-like_fold"/>
</dbReference>
<dbReference type="Gene3D" id="2.60.40.10">
    <property type="entry name" value="Immunoglobulins"/>
    <property type="match status" value="1"/>
</dbReference>